<keyword evidence="4" id="KW-0175">Coiled coil</keyword>
<dbReference type="AlphaFoldDB" id="A0AAE1ZD54"/>
<sequence length="231" mass="26943">DSVRINSPHCLVKMLQDPGTSNYILLISQYEKSITIYYTLRVYSTAPFTLSKIIDPYTVSKQKRSNLEEDIKGSREDIQHEIEYYKENEKQLKDLKKKINLKCKKKINKYVKCISKQNEAQISSILMTELFNVVNDKQNEYEVVVPNSTRIKTCFTSQLSIYEQGKARYNSENCQKFKTYNQTDIITLDNLIISKYSSIKRFNEVLFTHEFLVAISEEINKKCTNVPGNSN</sequence>
<keyword evidence="2" id="KW-0378">Hydrolase</keyword>
<name>A0AAE1ZD54_SCHME</name>
<dbReference type="Proteomes" id="UP001292079">
    <property type="component" value="Unassembled WGS sequence"/>
</dbReference>
<organism evidence="5 6">
    <name type="scientific">Schistosoma mekongi</name>
    <name type="common">Parasitic worm</name>
    <dbReference type="NCBI Taxonomy" id="38744"/>
    <lineage>
        <taxon>Eukaryota</taxon>
        <taxon>Metazoa</taxon>
        <taxon>Spiralia</taxon>
        <taxon>Lophotrochozoa</taxon>
        <taxon>Platyhelminthes</taxon>
        <taxon>Trematoda</taxon>
        <taxon>Digenea</taxon>
        <taxon>Strigeidida</taxon>
        <taxon>Schistosomatoidea</taxon>
        <taxon>Schistosomatidae</taxon>
        <taxon>Schistosoma</taxon>
    </lineage>
</organism>
<feature type="non-terminal residue" evidence="5">
    <location>
        <position position="231"/>
    </location>
</feature>
<dbReference type="SUPFAM" id="SSF49758">
    <property type="entry name" value="Calpain large subunit, middle domain (domain III)"/>
    <property type="match status" value="1"/>
</dbReference>
<keyword evidence="1" id="KW-0645">Protease</keyword>
<dbReference type="InterPro" id="IPR051297">
    <property type="entry name" value="PalB/RIM13"/>
</dbReference>
<dbReference type="EMBL" id="JALJAT010000003">
    <property type="protein sequence ID" value="KAK4471082.1"/>
    <property type="molecule type" value="Genomic_DNA"/>
</dbReference>
<evidence type="ECO:0000313" key="5">
    <source>
        <dbReference type="EMBL" id="KAK4471082.1"/>
    </source>
</evidence>
<accession>A0AAE1ZD54</accession>
<gene>
    <name evidence="5" type="ORF">MN116_000600</name>
</gene>
<evidence type="ECO:0000256" key="4">
    <source>
        <dbReference type="SAM" id="Coils"/>
    </source>
</evidence>
<evidence type="ECO:0000256" key="1">
    <source>
        <dbReference type="ARBA" id="ARBA00022670"/>
    </source>
</evidence>
<dbReference type="GO" id="GO:0004197">
    <property type="term" value="F:cysteine-type endopeptidase activity"/>
    <property type="evidence" value="ECO:0007669"/>
    <property type="project" value="TreeGrafter"/>
</dbReference>
<keyword evidence="3" id="KW-0788">Thiol protease</keyword>
<feature type="coiled-coil region" evidence="4">
    <location>
        <begin position="75"/>
        <end position="105"/>
    </location>
</feature>
<dbReference type="GO" id="GO:0006508">
    <property type="term" value="P:proteolysis"/>
    <property type="evidence" value="ECO:0007669"/>
    <property type="project" value="UniProtKB-KW"/>
</dbReference>
<dbReference type="PANTHER" id="PTHR46143:SF1">
    <property type="entry name" value="CALPAIN-7"/>
    <property type="match status" value="1"/>
</dbReference>
<keyword evidence="6" id="KW-1185">Reference proteome</keyword>
<evidence type="ECO:0000256" key="3">
    <source>
        <dbReference type="ARBA" id="ARBA00022807"/>
    </source>
</evidence>
<protein>
    <submittedName>
        <fullName evidence="5">Uncharacterized protein</fullName>
    </submittedName>
</protein>
<evidence type="ECO:0000256" key="2">
    <source>
        <dbReference type="ARBA" id="ARBA00022801"/>
    </source>
</evidence>
<evidence type="ECO:0000313" key="6">
    <source>
        <dbReference type="Proteomes" id="UP001292079"/>
    </source>
</evidence>
<reference evidence="5" key="2">
    <citation type="journal article" date="2023" name="Infect Dis Poverty">
        <title>Chromosome-scale genome of the human blood fluke Schistosoma mekongi and its implications for public health.</title>
        <authorList>
            <person name="Zhou M."/>
            <person name="Xu L."/>
            <person name="Xu D."/>
            <person name="Chen W."/>
            <person name="Khan J."/>
            <person name="Hu Y."/>
            <person name="Huang H."/>
            <person name="Wei H."/>
            <person name="Zhang Y."/>
            <person name="Chusongsang P."/>
            <person name="Tanasarnprasert K."/>
            <person name="Hu X."/>
            <person name="Limpanont Y."/>
            <person name="Lv Z."/>
        </authorList>
    </citation>
    <scope>NUCLEOTIDE SEQUENCE</scope>
    <source>
        <strain evidence="5">LV_2022a</strain>
    </source>
</reference>
<proteinExistence type="predicted"/>
<reference evidence="5" key="1">
    <citation type="submission" date="2022-04" db="EMBL/GenBank/DDBJ databases">
        <authorList>
            <person name="Xu L."/>
            <person name="Lv Z."/>
        </authorList>
    </citation>
    <scope>NUCLEOTIDE SEQUENCE</scope>
    <source>
        <strain evidence="5">LV_2022a</strain>
    </source>
</reference>
<dbReference type="InterPro" id="IPR036213">
    <property type="entry name" value="Calpain_III_sf"/>
</dbReference>
<comment type="caution">
    <text evidence="5">The sequence shown here is derived from an EMBL/GenBank/DDBJ whole genome shotgun (WGS) entry which is preliminary data.</text>
</comment>
<dbReference type="PANTHER" id="PTHR46143">
    <property type="entry name" value="CALPAIN-7"/>
    <property type="match status" value="1"/>
</dbReference>